<evidence type="ECO:0000313" key="2">
    <source>
        <dbReference type="Proteomes" id="UP000812013"/>
    </source>
</evidence>
<reference evidence="1 2" key="1">
    <citation type="submission" date="2019-12" db="EMBL/GenBank/DDBJ databases">
        <title>Genome sequence of Streptomyces bambusae.</title>
        <authorList>
            <person name="Bansal K."/>
            <person name="Choksket S."/>
            <person name="Korpole S."/>
            <person name="Patil P.B."/>
        </authorList>
    </citation>
    <scope>NUCLEOTIDE SEQUENCE [LARGE SCALE GENOMIC DNA]</scope>
    <source>
        <strain evidence="1 2">SK60</strain>
    </source>
</reference>
<sequence length="498" mass="54703">MTEALTEPVRNWRYMGFNRAVPDELLVRLLDVEPGFLFREDLSPAVLDAAVDHPDRNVRGMLVEGRCALTPEQRSRLLLNEPDSPRRQLFVEDAARAGARLTPDCRRALAADTSPFVRAAAAGLYGMEAPLLRTLAADPVPRVRAAACAPAWSHLAQAVRDGLLADSDGHVRTAALLRHHQDVPLGPADLATLDALDDKARPRALESCRLEATWAARLVGGDDVEVRRALAENPRLHPDALALLLVDEDEEVRETVAVRADLTEEQRAGVRLDIEPGAGRGYVLPWVADLHHDSGAMRRLAASSHPFIRSSVARASRLPADVVERLARDEDRTVRLFLAESCDDAPAGMLLEVWHWWDGSFSFPDRPRSHPNFPRAGLLRFATDPDPRLRRLALSDPESTPELVETLSRDDSAEVRRDVAEDPRLAPATAVRLLDDPDTSVGARAARNPAVPPDVLIRLLTDPVTARDASCNPALPSPVLRRMVELLEGEAERSKATP</sequence>
<dbReference type="EMBL" id="WTFF01000013">
    <property type="protein sequence ID" value="MBW5481059.1"/>
    <property type="molecule type" value="Genomic_DNA"/>
</dbReference>
<dbReference type="RefSeq" id="WP_219664945.1">
    <property type="nucleotide sequence ID" value="NZ_WTFF01000013.1"/>
</dbReference>
<name>A0ABS6Z106_9ACTN</name>
<keyword evidence="2" id="KW-1185">Reference proteome</keyword>
<evidence type="ECO:0000313" key="1">
    <source>
        <dbReference type="EMBL" id="MBW5481059.1"/>
    </source>
</evidence>
<protein>
    <submittedName>
        <fullName evidence="1">PE-PGRS family protein</fullName>
    </submittedName>
</protein>
<gene>
    <name evidence="1" type="ORF">GPJ59_03940</name>
</gene>
<dbReference type="SUPFAM" id="SSF48371">
    <property type="entry name" value="ARM repeat"/>
    <property type="match status" value="2"/>
</dbReference>
<dbReference type="InterPro" id="IPR016024">
    <property type="entry name" value="ARM-type_fold"/>
</dbReference>
<comment type="caution">
    <text evidence="1">The sequence shown here is derived from an EMBL/GenBank/DDBJ whole genome shotgun (WGS) entry which is preliminary data.</text>
</comment>
<dbReference type="Proteomes" id="UP000812013">
    <property type="component" value="Unassembled WGS sequence"/>
</dbReference>
<dbReference type="InterPro" id="IPR011989">
    <property type="entry name" value="ARM-like"/>
</dbReference>
<organism evidence="1 2">
    <name type="scientific">Streptomyces bambusae</name>
    <dbReference type="NCBI Taxonomy" id="1550616"/>
    <lineage>
        <taxon>Bacteria</taxon>
        <taxon>Bacillati</taxon>
        <taxon>Actinomycetota</taxon>
        <taxon>Actinomycetes</taxon>
        <taxon>Kitasatosporales</taxon>
        <taxon>Streptomycetaceae</taxon>
        <taxon>Streptomyces</taxon>
    </lineage>
</organism>
<proteinExistence type="predicted"/>
<dbReference type="Gene3D" id="1.25.10.10">
    <property type="entry name" value="Leucine-rich Repeat Variant"/>
    <property type="match status" value="2"/>
</dbReference>
<accession>A0ABS6Z106</accession>